<evidence type="ECO:0000256" key="1">
    <source>
        <dbReference type="SAM" id="MobiDB-lite"/>
    </source>
</evidence>
<feature type="region of interest" description="Disordered" evidence="1">
    <location>
        <begin position="78"/>
        <end position="101"/>
    </location>
</feature>
<dbReference type="Pfam" id="PF12697">
    <property type="entry name" value="Abhydrolase_6"/>
    <property type="match status" value="1"/>
</dbReference>
<dbReference type="Proteomes" id="UP000004848">
    <property type="component" value="Unassembled WGS sequence"/>
</dbReference>
<dbReference type="InterPro" id="IPR000073">
    <property type="entry name" value="AB_hydrolase_1"/>
</dbReference>
<dbReference type="Gene3D" id="3.40.50.1820">
    <property type="entry name" value="alpha/beta hydrolase"/>
    <property type="match status" value="1"/>
</dbReference>
<protein>
    <recommendedName>
        <fullName evidence="2">AB hydrolase-1 domain-containing protein</fullName>
    </recommendedName>
</protein>
<evidence type="ECO:0000313" key="4">
    <source>
        <dbReference type="Proteomes" id="UP000004848"/>
    </source>
</evidence>
<reference evidence="3 4" key="1">
    <citation type="submission" date="2006-05" db="EMBL/GenBank/DDBJ databases">
        <authorList>
            <person name="King G."/>
            <person name="Ferriera S."/>
            <person name="Johnson J."/>
            <person name="Kravitz S."/>
            <person name="Beeson K."/>
            <person name="Sutton G."/>
            <person name="Rogers Y.-H."/>
            <person name="Friedman R."/>
            <person name="Frazier M."/>
            <person name="Venter J.C."/>
        </authorList>
    </citation>
    <scope>NUCLEOTIDE SEQUENCE [LARGE SCALE GENOMIC DNA]</scope>
    <source>
        <strain evidence="4">ATCC 25650 / DSM 13394 / JCM 20685 / NBRC 16684 / NCIMB 2208 / IAM 12614 / B1</strain>
    </source>
</reference>
<dbReference type="EMBL" id="AAUW01000010">
    <property type="protein sequence ID" value="EAV43381.1"/>
    <property type="molecule type" value="Genomic_DNA"/>
</dbReference>
<proteinExistence type="predicted"/>
<accession>A0NVB4</accession>
<evidence type="ECO:0000259" key="2">
    <source>
        <dbReference type="Pfam" id="PF12697"/>
    </source>
</evidence>
<dbReference type="eggNOG" id="COG0596">
    <property type="taxonomic scope" value="Bacteria"/>
</dbReference>
<dbReference type="SUPFAM" id="SSF53474">
    <property type="entry name" value="alpha/beta-Hydrolases"/>
    <property type="match status" value="1"/>
</dbReference>
<comment type="caution">
    <text evidence="3">The sequence shown here is derived from an EMBL/GenBank/DDBJ whole genome shotgun (WGS) entry which is preliminary data.</text>
</comment>
<dbReference type="AlphaFoldDB" id="A0NVB4"/>
<gene>
    <name evidence="3" type="ORF">SIAM614_06343</name>
</gene>
<dbReference type="InterPro" id="IPR029058">
    <property type="entry name" value="AB_hydrolase_fold"/>
</dbReference>
<organism evidence="3 4">
    <name type="scientific">Roseibium aggregatum (strain ATCC 25650 / DSM 13394 / JCM 20685 / NBRC 16684 / NCIMB 2208 / IAM 12614 / B1)</name>
    <name type="common">Stappia aggregata</name>
    <dbReference type="NCBI Taxonomy" id="384765"/>
    <lineage>
        <taxon>Bacteria</taxon>
        <taxon>Pseudomonadati</taxon>
        <taxon>Pseudomonadota</taxon>
        <taxon>Alphaproteobacteria</taxon>
        <taxon>Hyphomicrobiales</taxon>
        <taxon>Stappiaceae</taxon>
        <taxon>Roseibium</taxon>
    </lineage>
</organism>
<feature type="domain" description="AB hydrolase-1" evidence="2">
    <location>
        <begin position="3"/>
        <end position="62"/>
    </location>
</feature>
<name>A0NVB4_ROSAI</name>
<sequence>MRGHRVTTPTQTGLGERSHLLSPDITIQTFVEDIVRHLQFEDLTDVILVGHSFGGIPITGVADILPERIAKLVSRRHHAGKRGDLVRSSAARSCGRPPETG</sequence>
<evidence type="ECO:0000313" key="3">
    <source>
        <dbReference type="EMBL" id="EAV43381.1"/>
    </source>
</evidence>